<dbReference type="EMBL" id="MVBK01000001">
    <property type="protein sequence ID" value="OOG28867.1"/>
    <property type="molecule type" value="Genomic_DNA"/>
</dbReference>
<keyword evidence="3" id="KW-1185">Reference proteome</keyword>
<comment type="caution">
    <text evidence="2">The sequence shown here is derived from an EMBL/GenBank/DDBJ whole genome shotgun (WGS) entry which is preliminary data.</text>
</comment>
<sequence length="147" mass="16945">MKSPYAWLSFGSHAGAKRRRRELQTECEAALLEMRQLQETFRSRYPNAPAWLTVSHRARSGRGLWWRMRAKSPQAQSIFELSGERGRKLLATLPPALRAAFLDYNQHAGLLNLAYTIRSLEQQRIDTYVERTEALAQQFGDKTHSRG</sequence>
<keyword evidence="1" id="KW-0175">Coiled coil</keyword>
<feature type="coiled-coil region" evidence="1">
    <location>
        <begin position="13"/>
        <end position="40"/>
    </location>
</feature>
<gene>
    <name evidence="2" type="ORF">B1C78_00605</name>
</gene>
<evidence type="ECO:0000256" key="1">
    <source>
        <dbReference type="SAM" id="Coils"/>
    </source>
</evidence>
<proteinExistence type="predicted"/>
<accession>A0A1V3NUS2</accession>
<dbReference type="Proteomes" id="UP000189462">
    <property type="component" value="Unassembled WGS sequence"/>
</dbReference>
<organism evidence="2 3">
    <name type="scientific">Thioalkalivibrio denitrificans</name>
    <dbReference type="NCBI Taxonomy" id="108003"/>
    <lineage>
        <taxon>Bacteria</taxon>
        <taxon>Pseudomonadati</taxon>
        <taxon>Pseudomonadota</taxon>
        <taxon>Gammaproteobacteria</taxon>
        <taxon>Chromatiales</taxon>
        <taxon>Ectothiorhodospiraceae</taxon>
        <taxon>Thioalkalivibrio</taxon>
    </lineage>
</organism>
<evidence type="ECO:0000313" key="3">
    <source>
        <dbReference type="Proteomes" id="UP000189462"/>
    </source>
</evidence>
<name>A0A1V3NUS2_9GAMM</name>
<dbReference type="RefSeq" id="WP_077277203.1">
    <property type="nucleotide sequence ID" value="NZ_MVBK01000001.1"/>
</dbReference>
<protein>
    <submittedName>
        <fullName evidence="2">Uncharacterized protein</fullName>
    </submittedName>
</protein>
<evidence type="ECO:0000313" key="2">
    <source>
        <dbReference type="EMBL" id="OOG28867.1"/>
    </source>
</evidence>
<reference evidence="2 3" key="1">
    <citation type="submission" date="2017-02" db="EMBL/GenBank/DDBJ databases">
        <title>Genomic diversity within the haloalkaliphilic genus Thioalkalivibrio.</title>
        <authorList>
            <person name="Ahn A.-C."/>
            <person name="Meier-Kolthoff J."/>
            <person name="Overmars L."/>
            <person name="Richter M."/>
            <person name="Woyke T."/>
            <person name="Sorokin D.Y."/>
            <person name="Muyzer G."/>
        </authorList>
    </citation>
    <scope>NUCLEOTIDE SEQUENCE [LARGE SCALE GENOMIC DNA]</scope>
    <source>
        <strain evidence="2 3">ALJD</strain>
    </source>
</reference>
<dbReference type="STRING" id="108003.B1C78_00605"/>
<dbReference type="AlphaFoldDB" id="A0A1V3NUS2"/>